<proteinExistence type="predicted"/>
<evidence type="ECO:0000313" key="3">
    <source>
        <dbReference type="Proteomes" id="UP000533900"/>
    </source>
</evidence>
<keyword evidence="3" id="KW-1185">Reference proteome</keyword>
<evidence type="ECO:0000256" key="1">
    <source>
        <dbReference type="SAM" id="SignalP"/>
    </source>
</evidence>
<feature type="signal peptide" evidence="1">
    <location>
        <begin position="1"/>
        <end position="20"/>
    </location>
</feature>
<organism evidence="2 3">
    <name type="scientific">Winogradskyella flava</name>
    <dbReference type="NCBI Taxonomy" id="1884876"/>
    <lineage>
        <taxon>Bacteria</taxon>
        <taxon>Pseudomonadati</taxon>
        <taxon>Bacteroidota</taxon>
        <taxon>Flavobacteriia</taxon>
        <taxon>Flavobacteriales</taxon>
        <taxon>Flavobacteriaceae</taxon>
        <taxon>Winogradskyella</taxon>
    </lineage>
</organism>
<dbReference type="PROSITE" id="PS51257">
    <property type="entry name" value="PROKAR_LIPOPROTEIN"/>
    <property type="match status" value="1"/>
</dbReference>
<sequence length="357" mass="40958">MKKTTLYYLLLILISFSCSNDTDDIINQSFNNETGIIQLSPLEEITQGSELFQNLVQVATDKERPDHNITCINFNYPLSIFVFDANDEFTSLNAVLDDEEFSLLLESLETDFSISVSFPITAILESGEEFIINTKEELKQSIDSCLDFERVSDCNQILENCILKVGYGFTNDNPYLGGIFEESNGFTTFNFEERNFIGSWTVFLIEDELHININLVSENSEITDYFNYDWKVTYIDENSLKLSNEDRDLVLNQRCDQDFDLCSSFYFEVCENETNTGVSDFILNDYVFCILDTLELDEDSVISFHETQEDAQNDENPVAGDQVYNNTENNQSIFVKIIDEENLSDYVVEIILISIGC</sequence>
<gene>
    <name evidence="2" type="ORF">H7F21_05340</name>
</gene>
<accession>A0A842IQM3</accession>
<dbReference type="EMBL" id="JACLCP010000001">
    <property type="protein sequence ID" value="MBC2844509.1"/>
    <property type="molecule type" value="Genomic_DNA"/>
</dbReference>
<keyword evidence="1" id="KW-0732">Signal</keyword>
<comment type="caution">
    <text evidence="2">The sequence shown here is derived from an EMBL/GenBank/DDBJ whole genome shotgun (WGS) entry which is preliminary data.</text>
</comment>
<evidence type="ECO:0000313" key="2">
    <source>
        <dbReference type="EMBL" id="MBC2844509.1"/>
    </source>
</evidence>
<dbReference type="RefSeq" id="WP_185788177.1">
    <property type="nucleotide sequence ID" value="NZ_JACLCP010000001.1"/>
</dbReference>
<feature type="chain" id="PRO_5032289871" evidence="1">
    <location>
        <begin position="21"/>
        <end position="357"/>
    </location>
</feature>
<protein>
    <submittedName>
        <fullName evidence="2">Uncharacterized protein</fullName>
    </submittedName>
</protein>
<reference evidence="2" key="1">
    <citation type="submission" date="2020-08" db="EMBL/GenBank/DDBJ databases">
        <title>Winogradskyella ouciana sp. nov., isolated from the hadal seawater of the Mariana Trench.</title>
        <authorList>
            <person name="He X."/>
        </authorList>
    </citation>
    <scope>NUCLEOTIDE SEQUENCE [LARGE SCALE GENOMIC DNA]</scope>
    <source>
        <strain evidence="2">KCTC 52348</strain>
    </source>
</reference>
<name>A0A842IQM3_9FLAO</name>
<dbReference type="Proteomes" id="UP000533900">
    <property type="component" value="Unassembled WGS sequence"/>
</dbReference>
<dbReference type="AlphaFoldDB" id="A0A842IQM3"/>